<keyword evidence="3" id="KW-1185">Reference proteome</keyword>
<reference evidence="2 3" key="1">
    <citation type="journal article" date="2013" name="Curr. Biol.">
        <title>The Genome of the Foraminiferan Reticulomyxa filosa.</title>
        <authorList>
            <person name="Glockner G."/>
            <person name="Hulsmann N."/>
            <person name="Schleicher M."/>
            <person name="Noegel A.A."/>
            <person name="Eichinger L."/>
            <person name="Gallinger C."/>
            <person name="Pawlowski J."/>
            <person name="Sierra R."/>
            <person name="Euteneuer U."/>
            <person name="Pillet L."/>
            <person name="Moustafa A."/>
            <person name="Platzer M."/>
            <person name="Groth M."/>
            <person name="Szafranski K."/>
            <person name="Schliwa M."/>
        </authorList>
    </citation>
    <scope>NUCLEOTIDE SEQUENCE [LARGE SCALE GENOMIC DNA]</scope>
</reference>
<proteinExistence type="predicted"/>
<gene>
    <name evidence="2" type="ORF">RFI_00197</name>
</gene>
<organism evidence="2 3">
    <name type="scientific">Reticulomyxa filosa</name>
    <dbReference type="NCBI Taxonomy" id="46433"/>
    <lineage>
        <taxon>Eukaryota</taxon>
        <taxon>Sar</taxon>
        <taxon>Rhizaria</taxon>
        <taxon>Retaria</taxon>
        <taxon>Foraminifera</taxon>
        <taxon>Monothalamids</taxon>
        <taxon>Reticulomyxidae</taxon>
        <taxon>Reticulomyxa</taxon>
    </lineage>
</organism>
<feature type="coiled-coil region" evidence="1">
    <location>
        <begin position="260"/>
        <end position="295"/>
    </location>
</feature>
<dbReference type="EMBL" id="ASPP01000204">
    <property type="protein sequence ID" value="ETO36863.1"/>
    <property type="molecule type" value="Genomic_DNA"/>
</dbReference>
<comment type="caution">
    <text evidence="2">The sequence shown here is derived from an EMBL/GenBank/DDBJ whole genome shotgun (WGS) entry which is preliminary data.</text>
</comment>
<evidence type="ECO:0000256" key="1">
    <source>
        <dbReference type="SAM" id="Coils"/>
    </source>
</evidence>
<sequence length="458" mass="54196">MQQQTFSNKRSDNADYFLSQVAEKTDQTVQETHEMRQTIAEKNKKEEILVYLSKDKSERTLELSVKNSKSWQKTKESEKEKELIKMRATLARTNEHLDSLRLEKDALEVKYLRLAKENKTLQSVSSAQCKQGHMTIVLNKCKNLKQPLKEIQMQMIKCAQIMDVGLNELKFRMNCLQYFYLSIHFQKTKLVFIDVTQTVRTLRQELALVTSQKQHWELLHSAQCKEIQSLKERLDCANFQSDQSKKFEEHTDSQNTKLEIQILNTQLQICKNENLELEKQKLEGCIKEISQMRNESVGQKEKFGLWIETTINKNFPEQIRERHSQIFETFNNSLVFLLFRANQTLLFVSFERERIKNACIKYRYMINELEKYRKHCLKNFANFPEICKNALQQALYQIADKFKKKTTQTNKNKINSNVATLKQQLQTKDDAIRNLQEKLNTLETSQPQTDLFQKFIFN</sequence>
<feature type="coiled-coil region" evidence="1">
    <location>
        <begin position="90"/>
        <end position="117"/>
    </location>
</feature>
<dbReference type="AlphaFoldDB" id="X6PFK8"/>
<accession>X6PFK8</accession>
<dbReference type="Proteomes" id="UP000023152">
    <property type="component" value="Unassembled WGS sequence"/>
</dbReference>
<evidence type="ECO:0000313" key="3">
    <source>
        <dbReference type="Proteomes" id="UP000023152"/>
    </source>
</evidence>
<feature type="coiled-coil region" evidence="1">
    <location>
        <begin position="418"/>
        <end position="445"/>
    </location>
</feature>
<name>X6PFK8_RETFI</name>
<keyword evidence="1" id="KW-0175">Coiled coil</keyword>
<evidence type="ECO:0000313" key="2">
    <source>
        <dbReference type="EMBL" id="ETO36863.1"/>
    </source>
</evidence>
<protein>
    <submittedName>
        <fullName evidence="2">Uncharacterized protein</fullName>
    </submittedName>
</protein>